<dbReference type="EMBL" id="CABFWN010000001">
    <property type="protein sequence ID" value="VUG16066.1"/>
    <property type="molecule type" value="Genomic_DNA"/>
</dbReference>
<proteinExistence type="predicted"/>
<protein>
    <submittedName>
        <fullName evidence="2">DEBR0S1_06546g1_1</fullName>
    </submittedName>
</protein>
<keyword evidence="1" id="KW-0812">Transmembrane</keyword>
<feature type="transmembrane region" description="Helical" evidence="1">
    <location>
        <begin position="25"/>
        <end position="45"/>
    </location>
</feature>
<gene>
    <name evidence="2" type="ORF">DEBR0S1_06546G</name>
</gene>
<sequence length="77" mass="8629">MAGHMFIPSWLRAPSGGWFHTTENANINGVVVLTGYFALLYVLYLQGERNTVNPQKTYSLETVKRWNAAAAKKPESD</sequence>
<evidence type="ECO:0000313" key="2">
    <source>
        <dbReference type="EMBL" id="VUG16066.1"/>
    </source>
</evidence>
<keyword evidence="1" id="KW-1133">Transmembrane helix</keyword>
<evidence type="ECO:0000313" key="3">
    <source>
        <dbReference type="Proteomes" id="UP000478008"/>
    </source>
</evidence>
<accession>A0A7D9GX09</accession>
<evidence type="ECO:0000256" key="1">
    <source>
        <dbReference type="SAM" id="Phobius"/>
    </source>
</evidence>
<reference evidence="2 3" key="1">
    <citation type="submission" date="2019-07" db="EMBL/GenBank/DDBJ databases">
        <authorList>
            <person name="Friedrich A."/>
            <person name="Schacherer J."/>
        </authorList>
    </citation>
    <scope>NUCLEOTIDE SEQUENCE [LARGE SCALE GENOMIC DNA]</scope>
</reference>
<organism evidence="2 3">
    <name type="scientific">Dekkera bruxellensis</name>
    <name type="common">Brettanomyces custersii</name>
    <dbReference type="NCBI Taxonomy" id="5007"/>
    <lineage>
        <taxon>Eukaryota</taxon>
        <taxon>Fungi</taxon>
        <taxon>Dikarya</taxon>
        <taxon>Ascomycota</taxon>
        <taxon>Saccharomycotina</taxon>
        <taxon>Pichiomycetes</taxon>
        <taxon>Pichiales</taxon>
        <taxon>Pichiaceae</taxon>
        <taxon>Brettanomyces</taxon>
    </lineage>
</organism>
<keyword evidence="1" id="KW-0472">Membrane</keyword>
<name>A0A7D9GX09_DEKBR</name>
<dbReference type="AlphaFoldDB" id="A0A7D9GX09"/>
<keyword evidence="3" id="KW-1185">Reference proteome</keyword>
<dbReference type="Proteomes" id="UP000478008">
    <property type="component" value="Unassembled WGS sequence"/>
</dbReference>